<accession>A0AAD6DP74</accession>
<protein>
    <recommendedName>
        <fullName evidence="2">RING zinc finger-like domain-containing protein</fullName>
    </recommendedName>
</protein>
<evidence type="ECO:0000256" key="1">
    <source>
        <dbReference type="SAM" id="MobiDB-lite"/>
    </source>
</evidence>
<feature type="compositionally biased region" description="Polar residues" evidence="1">
    <location>
        <begin position="368"/>
        <end position="401"/>
    </location>
</feature>
<keyword evidence="4" id="KW-1185">Reference proteome</keyword>
<proteinExistence type="predicted"/>
<feature type="compositionally biased region" description="Basic and acidic residues" evidence="1">
    <location>
        <begin position="237"/>
        <end position="253"/>
    </location>
</feature>
<dbReference type="EMBL" id="JAQJAC010000003">
    <property type="protein sequence ID" value="KAJ5590017.1"/>
    <property type="molecule type" value="Genomic_DNA"/>
</dbReference>
<name>A0AAD6DP74_9EURO</name>
<feature type="region of interest" description="Disordered" evidence="1">
    <location>
        <begin position="302"/>
        <end position="404"/>
    </location>
</feature>
<sequence>MPPRSSLTSSFSVTDANNEVVCPLKNNDGSNCRKRCLGEKRYRSMQEHIRRAHPNHYIPKLPATEESFLLMVNTPPDQRAQLSPPEPAPPRRRHGQFQDVADRDIYVADASSPATPRALDEPHPAAATAAVALAQLHHHRLASDWDTDMDTHSDTEIHQGPMRSSIELPSLRDHFKQESLPPFSSPRPRELLPSILNHSPPGRSSTLPPIQRRDKLSRSRKSSISQSARKPKHDRPRSKEFPRRPSIGDRKALSAEPQTAAWAQGKRWEDLIEAATSATEADDERYSEAGRSPTIAPLLANVTSAPGSKNRSSLPPAFQSGSGLPPLGSHRQFPPHSYAASPLHKSLTPPPFEGQRGRDSDLEPFPSIESSLDSMSTASGKNFPSSTSGVAHSVNSDSSPVLNLIPPVSQRQHHRFSNPTPASFRSKDIQIYCAHCKRPWALNECYACTECICGVCRECVGMFITSPPTSFRSPGNGSINNMPPGPTSYPSPSARGCPRCRTVGGKWKAFQLDFK</sequence>
<dbReference type="Pfam" id="PF25080">
    <property type="entry name" value="zf_RING-like"/>
    <property type="match status" value="1"/>
</dbReference>
<feature type="region of interest" description="Disordered" evidence="1">
    <location>
        <begin position="76"/>
        <end position="95"/>
    </location>
</feature>
<evidence type="ECO:0000313" key="4">
    <source>
        <dbReference type="Proteomes" id="UP001216150"/>
    </source>
</evidence>
<dbReference type="AlphaFoldDB" id="A0AAD6DP74"/>
<feature type="region of interest" description="Disordered" evidence="1">
    <location>
        <begin position="144"/>
        <end position="267"/>
    </location>
</feature>
<organism evidence="3 4">
    <name type="scientific">Penicillium hetheringtonii</name>
    <dbReference type="NCBI Taxonomy" id="911720"/>
    <lineage>
        <taxon>Eukaryota</taxon>
        <taxon>Fungi</taxon>
        <taxon>Dikarya</taxon>
        <taxon>Ascomycota</taxon>
        <taxon>Pezizomycotina</taxon>
        <taxon>Eurotiomycetes</taxon>
        <taxon>Eurotiomycetidae</taxon>
        <taxon>Eurotiales</taxon>
        <taxon>Aspergillaceae</taxon>
        <taxon>Penicillium</taxon>
    </lineage>
</organism>
<dbReference type="Proteomes" id="UP001216150">
    <property type="component" value="Unassembled WGS sequence"/>
</dbReference>
<comment type="caution">
    <text evidence="3">The sequence shown here is derived from an EMBL/GenBank/DDBJ whole genome shotgun (WGS) entry which is preliminary data.</text>
</comment>
<feature type="domain" description="RING zinc finger-like" evidence="2">
    <location>
        <begin position="431"/>
        <end position="500"/>
    </location>
</feature>
<evidence type="ECO:0000313" key="3">
    <source>
        <dbReference type="EMBL" id="KAJ5590017.1"/>
    </source>
</evidence>
<reference evidence="3 4" key="1">
    <citation type="journal article" date="2023" name="IMA Fungus">
        <title>Comparative genomic study of the Penicillium genus elucidates a diverse pangenome and 15 lateral gene transfer events.</title>
        <authorList>
            <person name="Petersen C."/>
            <person name="Sorensen T."/>
            <person name="Nielsen M.R."/>
            <person name="Sondergaard T.E."/>
            <person name="Sorensen J.L."/>
            <person name="Fitzpatrick D.A."/>
            <person name="Frisvad J.C."/>
            <person name="Nielsen K.L."/>
        </authorList>
    </citation>
    <scope>NUCLEOTIDE SEQUENCE [LARGE SCALE GENOMIC DNA]</scope>
    <source>
        <strain evidence="3 4">IBT 29057</strain>
    </source>
</reference>
<gene>
    <name evidence="3" type="ORF">N7450_003989</name>
</gene>
<dbReference type="InterPro" id="IPR056929">
    <property type="entry name" value="Znf_RING-like"/>
</dbReference>
<evidence type="ECO:0000259" key="2">
    <source>
        <dbReference type="Pfam" id="PF25080"/>
    </source>
</evidence>
<feature type="compositionally biased region" description="Polar residues" evidence="1">
    <location>
        <begin position="302"/>
        <end position="313"/>
    </location>
</feature>